<name>A0A0A8ZS57_ARUDO</name>
<protein>
    <submittedName>
        <fullName evidence="1">Uncharacterized protein</fullName>
    </submittedName>
</protein>
<evidence type="ECO:0000313" key="1">
    <source>
        <dbReference type="EMBL" id="JAD42264.1"/>
    </source>
</evidence>
<sequence length="31" mass="3562">MADKYRGRRSFDPLSVAFCLYPCPPLTRTSL</sequence>
<organism evidence="1">
    <name type="scientific">Arundo donax</name>
    <name type="common">Giant reed</name>
    <name type="synonym">Donax arundinaceus</name>
    <dbReference type="NCBI Taxonomy" id="35708"/>
    <lineage>
        <taxon>Eukaryota</taxon>
        <taxon>Viridiplantae</taxon>
        <taxon>Streptophyta</taxon>
        <taxon>Embryophyta</taxon>
        <taxon>Tracheophyta</taxon>
        <taxon>Spermatophyta</taxon>
        <taxon>Magnoliopsida</taxon>
        <taxon>Liliopsida</taxon>
        <taxon>Poales</taxon>
        <taxon>Poaceae</taxon>
        <taxon>PACMAD clade</taxon>
        <taxon>Arundinoideae</taxon>
        <taxon>Arundineae</taxon>
        <taxon>Arundo</taxon>
    </lineage>
</organism>
<proteinExistence type="predicted"/>
<dbReference type="EMBL" id="GBRH01255631">
    <property type="protein sequence ID" value="JAD42264.1"/>
    <property type="molecule type" value="Transcribed_RNA"/>
</dbReference>
<reference evidence="1" key="1">
    <citation type="submission" date="2014-09" db="EMBL/GenBank/DDBJ databases">
        <authorList>
            <person name="Magalhaes I.L.F."/>
            <person name="Oliveira U."/>
            <person name="Santos F.R."/>
            <person name="Vidigal T.H.D.A."/>
            <person name="Brescovit A.D."/>
            <person name="Santos A.J."/>
        </authorList>
    </citation>
    <scope>NUCLEOTIDE SEQUENCE</scope>
    <source>
        <tissue evidence="1">Shoot tissue taken approximately 20 cm above the soil surface</tissue>
    </source>
</reference>
<dbReference type="AlphaFoldDB" id="A0A0A8ZS57"/>
<accession>A0A0A8ZS57</accession>
<reference evidence="1" key="2">
    <citation type="journal article" date="2015" name="Data Brief">
        <title>Shoot transcriptome of the giant reed, Arundo donax.</title>
        <authorList>
            <person name="Barrero R.A."/>
            <person name="Guerrero F.D."/>
            <person name="Moolhuijzen P."/>
            <person name="Goolsby J.A."/>
            <person name="Tidwell J."/>
            <person name="Bellgard S.E."/>
            <person name="Bellgard M.I."/>
        </authorList>
    </citation>
    <scope>NUCLEOTIDE SEQUENCE</scope>
    <source>
        <tissue evidence="1">Shoot tissue taken approximately 20 cm above the soil surface</tissue>
    </source>
</reference>